<dbReference type="Proteomes" id="UP000815325">
    <property type="component" value="Unassembled WGS sequence"/>
</dbReference>
<dbReference type="EMBL" id="MU069785">
    <property type="protein sequence ID" value="KAF5833890.1"/>
    <property type="molecule type" value="Genomic_DNA"/>
</dbReference>
<protein>
    <recommendedName>
        <fullName evidence="5">Nitrogen regulatory protein P-II</fullName>
    </recommendedName>
</protein>
<dbReference type="Pfam" id="PF00543">
    <property type="entry name" value="P-II"/>
    <property type="match status" value="1"/>
</dbReference>
<name>A0ABQ7GH05_DUNSA</name>
<evidence type="ECO:0000313" key="3">
    <source>
        <dbReference type="EMBL" id="KAF5833890.1"/>
    </source>
</evidence>
<dbReference type="SMART" id="SM00938">
    <property type="entry name" value="P-II"/>
    <property type="match status" value="1"/>
</dbReference>
<feature type="compositionally biased region" description="Low complexity" evidence="2">
    <location>
        <begin position="1"/>
        <end position="21"/>
    </location>
</feature>
<comment type="caution">
    <text evidence="3">The sequence shown here is derived from an EMBL/GenBank/DDBJ whole genome shotgun (WGS) entry which is preliminary data.</text>
</comment>
<gene>
    <name evidence="3" type="ORF">DUNSADRAFT_9637</name>
</gene>
<dbReference type="InterPro" id="IPR011322">
    <property type="entry name" value="N-reg_PII-like_a/b"/>
</dbReference>
<dbReference type="PANTHER" id="PTHR30115:SF11">
    <property type="entry name" value="NITROGEN REGULATORY PROTEIN P-II HOMOLOG"/>
    <property type="match status" value="1"/>
</dbReference>
<comment type="similarity">
    <text evidence="1">Belongs to the P(II) protein family.</text>
</comment>
<dbReference type="Gene3D" id="3.30.70.120">
    <property type="match status" value="1"/>
</dbReference>
<dbReference type="SUPFAM" id="SSF54913">
    <property type="entry name" value="GlnB-like"/>
    <property type="match status" value="1"/>
</dbReference>
<evidence type="ECO:0008006" key="5">
    <source>
        <dbReference type="Google" id="ProtNLM"/>
    </source>
</evidence>
<keyword evidence="4" id="KW-1185">Reference proteome</keyword>
<sequence>MQRLSQPSRTSSLSSSNRPQQAQPTVAHYPSVPRSAPKTNKRTPSGAPACHRHLTACASLKRASYAELESITCDLSAFPQCHFFRIEAIVRPWRLPFVVEQLSAQGVRGMTTAMVKGVGMQGGNRERYAGTEFALTDLVDKATVEVVTAREQVDQVVRLISTACYTGEIGDGKIFIHPVADVVRVRTAETGAGAERMEGGMFDQAASSSWIPANPANES</sequence>
<dbReference type="PROSITE" id="PS51343">
    <property type="entry name" value="PII_GLNB_DOM"/>
    <property type="match status" value="1"/>
</dbReference>
<dbReference type="InterPro" id="IPR017918">
    <property type="entry name" value="N-reg_PII_CS"/>
</dbReference>
<dbReference type="InterPro" id="IPR015867">
    <property type="entry name" value="N-reg_PII/ATP_PRibTrfase_C"/>
</dbReference>
<evidence type="ECO:0000256" key="2">
    <source>
        <dbReference type="SAM" id="MobiDB-lite"/>
    </source>
</evidence>
<dbReference type="PANTHER" id="PTHR30115">
    <property type="entry name" value="NITROGEN REGULATORY PROTEIN P-II"/>
    <property type="match status" value="1"/>
</dbReference>
<dbReference type="PRINTS" id="PR00340">
    <property type="entry name" value="PIIGLNB"/>
</dbReference>
<accession>A0ABQ7GH05</accession>
<feature type="region of interest" description="Disordered" evidence="2">
    <location>
        <begin position="1"/>
        <end position="48"/>
    </location>
</feature>
<evidence type="ECO:0000256" key="1">
    <source>
        <dbReference type="RuleBase" id="RU003936"/>
    </source>
</evidence>
<reference evidence="3" key="1">
    <citation type="submission" date="2017-08" db="EMBL/GenBank/DDBJ databases">
        <authorList>
            <person name="Polle J.E."/>
            <person name="Barry K."/>
            <person name="Cushman J."/>
            <person name="Schmutz J."/>
            <person name="Tran D."/>
            <person name="Hathwaick L.T."/>
            <person name="Yim W.C."/>
            <person name="Jenkins J."/>
            <person name="Mckie-Krisberg Z.M."/>
            <person name="Prochnik S."/>
            <person name="Lindquist E."/>
            <person name="Dockter R.B."/>
            <person name="Adam C."/>
            <person name="Molina H."/>
            <person name="Bunkerborg J."/>
            <person name="Jin E."/>
            <person name="Buchheim M."/>
            <person name="Magnuson J."/>
        </authorList>
    </citation>
    <scope>NUCLEOTIDE SEQUENCE</scope>
    <source>
        <strain evidence="3">CCAP 19/18</strain>
    </source>
</reference>
<organism evidence="3 4">
    <name type="scientific">Dunaliella salina</name>
    <name type="common">Green alga</name>
    <name type="synonym">Protococcus salinus</name>
    <dbReference type="NCBI Taxonomy" id="3046"/>
    <lineage>
        <taxon>Eukaryota</taxon>
        <taxon>Viridiplantae</taxon>
        <taxon>Chlorophyta</taxon>
        <taxon>core chlorophytes</taxon>
        <taxon>Chlorophyceae</taxon>
        <taxon>CS clade</taxon>
        <taxon>Chlamydomonadales</taxon>
        <taxon>Dunaliellaceae</taxon>
        <taxon>Dunaliella</taxon>
    </lineage>
</organism>
<dbReference type="PROSITE" id="PS00638">
    <property type="entry name" value="PII_GLNB_CTER"/>
    <property type="match status" value="1"/>
</dbReference>
<evidence type="ECO:0000313" key="4">
    <source>
        <dbReference type="Proteomes" id="UP000815325"/>
    </source>
</evidence>
<dbReference type="InterPro" id="IPR002187">
    <property type="entry name" value="N-reg_PII"/>
</dbReference>
<proteinExistence type="inferred from homology"/>